<comment type="caution">
    <text evidence="2">The sequence shown here is derived from an EMBL/GenBank/DDBJ whole genome shotgun (WGS) entry which is preliminary data.</text>
</comment>
<evidence type="ECO:0008006" key="4">
    <source>
        <dbReference type="Google" id="ProtNLM"/>
    </source>
</evidence>
<dbReference type="AlphaFoldDB" id="A0A0B2V1U1"/>
<evidence type="ECO:0000313" key="2">
    <source>
        <dbReference type="EMBL" id="KHN75422.1"/>
    </source>
</evidence>
<feature type="transmembrane region" description="Helical" evidence="1">
    <location>
        <begin position="43"/>
        <end position="67"/>
    </location>
</feature>
<organism evidence="2 3">
    <name type="scientific">Toxocara canis</name>
    <name type="common">Canine roundworm</name>
    <dbReference type="NCBI Taxonomy" id="6265"/>
    <lineage>
        <taxon>Eukaryota</taxon>
        <taxon>Metazoa</taxon>
        <taxon>Ecdysozoa</taxon>
        <taxon>Nematoda</taxon>
        <taxon>Chromadorea</taxon>
        <taxon>Rhabditida</taxon>
        <taxon>Spirurina</taxon>
        <taxon>Ascaridomorpha</taxon>
        <taxon>Ascaridoidea</taxon>
        <taxon>Toxocaridae</taxon>
        <taxon>Toxocara</taxon>
    </lineage>
</organism>
<name>A0A0B2V1U1_TOXCA</name>
<keyword evidence="1" id="KW-0472">Membrane</keyword>
<evidence type="ECO:0000313" key="3">
    <source>
        <dbReference type="Proteomes" id="UP000031036"/>
    </source>
</evidence>
<gene>
    <name evidence="2" type="ORF">Tcan_13895</name>
</gene>
<dbReference type="EMBL" id="JPKZ01002709">
    <property type="protein sequence ID" value="KHN75422.1"/>
    <property type="molecule type" value="Genomic_DNA"/>
</dbReference>
<proteinExistence type="predicted"/>
<evidence type="ECO:0000256" key="1">
    <source>
        <dbReference type="SAM" id="Phobius"/>
    </source>
</evidence>
<sequence>MLERILVGLLYILMDTIGLVAVIIIIVTIVLEPSLRRSQCYRMILYICLLDSLQVFIGLISGFLTIWPPEGELSTKVH</sequence>
<dbReference type="Proteomes" id="UP000031036">
    <property type="component" value="Unassembled WGS sequence"/>
</dbReference>
<reference evidence="2 3" key="1">
    <citation type="submission" date="2014-11" db="EMBL/GenBank/DDBJ databases">
        <title>Genetic blueprint of the zoonotic pathogen Toxocara canis.</title>
        <authorList>
            <person name="Zhu X.-Q."/>
            <person name="Korhonen P.K."/>
            <person name="Cai H."/>
            <person name="Young N.D."/>
            <person name="Nejsum P."/>
            <person name="von Samson-Himmelstjerna G."/>
            <person name="Boag P.R."/>
            <person name="Tan P."/>
            <person name="Li Q."/>
            <person name="Min J."/>
            <person name="Yang Y."/>
            <person name="Wang X."/>
            <person name="Fang X."/>
            <person name="Hall R.S."/>
            <person name="Hofmann A."/>
            <person name="Sternberg P.W."/>
            <person name="Jex A.R."/>
            <person name="Gasser R.B."/>
        </authorList>
    </citation>
    <scope>NUCLEOTIDE SEQUENCE [LARGE SCALE GENOMIC DNA]</scope>
    <source>
        <strain evidence="2">PN_DK_2014</strain>
    </source>
</reference>
<accession>A0A0B2V1U1</accession>
<keyword evidence="3" id="KW-1185">Reference proteome</keyword>
<keyword evidence="1" id="KW-1133">Transmembrane helix</keyword>
<feature type="transmembrane region" description="Helical" evidence="1">
    <location>
        <begin position="6"/>
        <end position="31"/>
    </location>
</feature>
<keyword evidence="1" id="KW-0812">Transmembrane</keyword>
<protein>
    <recommendedName>
        <fullName evidence="4">G_PROTEIN_RECEP_F1_2 domain-containing protein</fullName>
    </recommendedName>
</protein>